<dbReference type="AlphaFoldDB" id="M1B775"/>
<proteinExistence type="predicted"/>
<protein>
    <submittedName>
        <fullName evidence="2">Uncharacterized protein</fullName>
    </submittedName>
</protein>
<dbReference type="PaxDb" id="4113-PGSC0003DMT400038644"/>
<sequence length="131" mass="15068">MKSKVYQSSFQRINLFIHMTSEWRDICIFPKLRKQAVSKEVVSKVVWPREFSKKGPDRRPSRPPQQQDLLLSGWRDSFLRSCQSLEIVMADTRQTTASQRLDTAVGEGTDKVPQVEVAHCKTQGAHHFSPL</sequence>
<dbReference type="Proteomes" id="UP000011115">
    <property type="component" value="Unassembled WGS sequence"/>
</dbReference>
<keyword evidence="3" id="KW-1185">Reference proteome</keyword>
<evidence type="ECO:0000256" key="1">
    <source>
        <dbReference type="SAM" id="MobiDB-lite"/>
    </source>
</evidence>
<dbReference type="HOGENOM" id="CLU_1931248_0_0_1"/>
<dbReference type="Gramene" id="PGSC0003DMT400038644">
    <property type="protein sequence ID" value="PGSC0003DMT400038644"/>
    <property type="gene ID" value="PGSC0003DMG400014930"/>
</dbReference>
<dbReference type="InParanoid" id="M1B775"/>
<dbReference type="EnsemblPlants" id="PGSC0003DMT400038644">
    <property type="protein sequence ID" value="PGSC0003DMT400038644"/>
    <property type="gene ID" value="PGSC0003DMG400014930"/>
</dbReference>
<reference evidence="2" key="2">
    <citation type="submission" date="2015-06" db="UniProtKB">
        <authorList>
            <consortium name="EnsemblPlants"/>
        </authorList>
    </citation>
    <scope>IDENTIFICATION</scope>
    <source>
        <strain evidence="2">DM1-3 516 R44</strain>
    </source>
</reference>
<feature type="region of interest" description="Disordered" evidence="1">
    <location>
        <begin position="51"/>
        <end position="70"/>
    </location>
</feature>
<evidence type="ECO:0000313" key="2">
    <source>
        <dbReference type="EnsemblPlants" id="PGSC0003DMT400038644"/>
    </source>
</evidence>
<accession>M1B775</accession>
<feature type="compositionally biased region" description="Basic and acidic residues" evidence="1">
    <location>
        <begin position="51"/>
        <end position="60"/>
    </location>
</feature>
<evidence type="ECO:0000313" key="3">
    <source>
        <dbReference type="Proteomes" id="UP000011115"/>
    </source>
</evidence>
<organism evidence="2 3">
    <name type="scientific">Solanum tuberosum</name>
    <name type="common">Potato</name>
    <dbReference type="NCBI Taxonomy" id="4113"/>
    <lineage>
        <taxon>Eukaryota</taxon>
        <taxon>Viridiplantae</taxon>
        <taxon>Streptophyta</taxon>
        <taxon>Embryophyta</taxon>
        <taxon>Tracheophyta</taxon>
        <taxon>Spermatophyta</taxon>
        <taxon>Magnoliopsida</taxon>
        <taxon>eudicotyledons</taxon>
        <taxon>Gunneridae</taxon>
        <taxon>Pentapetalae</taxon>
        <taxon>asterids</taxon>
        <taxon>lamiids</taxon>
        <taxon>Solanales</taxon>
        <taxon>Solanaceae</taxon>
        <taxon>Solanoideae</taxon>
        <taxon>Solaneae</taxon>
        <taxon>Solanum</taxon>
    </lineage>
</organism>
<reference evidence="3" key="1">
    <citation type="journal article" date="2011" name="Nature">
        <title>Genome sequence and analysis of the tuber crop potato.</title>
        <authorList>
            <consortium name="The Potato Genome Sequencing Consortium"/>
        </authorList>
    </citation>
    <scope>NUCLEOTIDE SEQUENCE [LARGE SCALE GENOMIC DNA]</scope>
    <source>
        <strain evidence="3">cv. DM1-3 516 R44</strain>
    </source>
</reference>
<name>M1B775_SOLTU</name>